<dbReference type="AlphaFoldDB" id="A0A1H2Q3U7"/>
<reference evidence="1 2" key="1">
    <citation type="submission" date="2016-10" db="EMBL/GenBank/DDBJ databases">
        <authorList>
            <person name="de Groot N.N."/>
        </authorList>
    </citation>
    <scope>NUCLEOTIDE SEQUENCE [LARGE SCALE GENOMIC DNA]</scope>
    <source>
        <strain evidence="1 2">DSM 23126</strain>
    </source>
</reference>
<dbReference type="OrthoDB" id="2988533at2"/>
<keyword evidence="2" id="KW-1185">Reference proteome</keyword>
<dbReference type="EMBL" id="FNNC01000001">
    <property type="protein sequence ID" value="SDW01773.1"/>
    <property type="molecule type" value="Genomic_DNA"/>
</dbReference>
<proteinExistence type="predicted"/>
<evidence type="ECO:0000313" key="2">
    <source>
        <dbReference type="Proteomes" id="UP000199488"/>
    </source>
</evidence>
<sequence>MDNSALYDEIRLHVGLAHDYSITPEGFLHYVMNAFQKYWPHKDLISLYVNKWTHFEWQDGDVHPVFTKEMDIQNGLLLLADIERTVFCCSEEGMYHWMLPFYDNEIFAGGIIVSREADMKELEKEEVWLLEEIMSFINAKLPNYM</sequence>
<dbReference type="Proteomes" id="UP000199488">
    <property type="component" value="Unassembled WGS sequence"/>
</dbReference>
<accession>A0A1H2Q3U7</accession>
<evidence type="ECO:0000313" key="1">
    <source>
        <dbReference type="EMBL" id="SDW01773.1"/>
    </source>
</evidence>
<organism evidence="1 2">
    <name type="scientific">Marinococcus luteus</name>
    <dbReference type="NCBI Taxonomy" id="1122204"/>
    <lineage>
        <taxon>Bacteria</taxon>
        <taxon>Bacillati</taxon>
        <taxon>Bacillota</taxon>
        <taxon>Bacilli</taxon>
        <taxon>Bacillales</taxon>
        <taxon>Bacillaceae</taxon>
        <taxon>Marinococcus</taxon>
    </lineage>
</organism>
<protein>
    <submittedName>
        <fullName evidence="1">Uncharacterized protein</fullName>
    </submittedName>
</protein>
<name>A0A1H2Q3U7_9BACI</name>
<gene>
    <name evidence="1" type="ORF">SAMN05421781_0129</name>
</gene>
<dbReference type="RefSeq" id="WP_091610138.1">
    <property type="nucleotide sequence ID" value="NZ_FNNC01000001.1"/>
</dbReference>